<proteinExistence type="predicted"/>
<accession>A0A9P3H9Z0</accession>
<evidence type="ECO:0000256" key="2">
    <source>
        <dbReference type="SAM" id="Phobius"/>
    </source>
</evidence>
<feature type="compositionally biased region" description="Pro residues" evidence="1">
    <location>
        <begin position="385"/>
        <end position="394"/>
    </location>
</feature>
<name>A0A9P3H9Z0_9FUNG</name>
<protein>
    <submittedName>
        <fullName evidence="3">Uncharacterized protein</fullName>
    </submittedName>
</protein>
<keyword evidence="2" id="KW-1133">Transmembrane helix</keyword>
<feature type="compositionally biased region" description="Pro residues" evidence="1">
    <location>
        <begin position="333"/>
        <end position="350"/>
    </location>
</feature>
<keyword evidence="4" id="KW-1185">Reference proteome</keyword>
<feature type="compositionally biased region" description="Polar residues" evidence="1">
    <location>
        <begin position="418"/>
        <end position="433"/>
    </location>
</feature>
<dbReference type="OrthoDB" id="2410577at2759"/>
<feature type="region of interest" description="Disordered" evidence="1">
    <location>
        <begin position="332"/>
        <end position="516"/>
    </location>
</feature>
<evidence type="ECO:0000256" key="1">
    <source>
        <dbReference type="SAM" id="MobiDB-lite"/>
    </source>
</evidence>
<keyword evidence="2" id="KW-0812">Transmembrane</keyword>
<dbReference type="AlphaFoldDB" id="A0A9P3H9Z0"/>
<feature type="compositionally biased region" description="Low complexity" evidence="1">
    <location>
        <begin position="403"/>
        <end position="415"/>
    </location>
</feature>
<organism evidence="3 4">
    <name type="scientific">Entomortierella parvispora</name>
    <dbReference type="NCBI Taxonomy" id="205924"/>
    <lineage>
        <taxon>Eukaryota</taxon>
        <taxon>Fungi</taxon>
        <taxon>Fungi incertae sedis</taxon>
        <taxon>Mucoromycota</taxon>
        <taxon>Mortierellomycotina</taxon>
        <taxon>Mortierellomycetes</taxon>
        <taxon>Mortierellales</taxon>
        <taxon>Mortierellaceae</taxon>
        <taxon>Entomortierella</taxon>
    </lineage>
</organism>
<comment type="caution">
    <text evidence="3">The sequence shown here is derived from an EMBL/GenBank/DDBJ whole genome shotgun (WGS) entry which is preliminary data.</text>
</comment>
<gene>
    <name evidence="3" type="ORF">EMPS_05038</name>
</gene>
<keyword evidence="2" id="KW-0472">Membrane</keyword>
<dbReference type="Proteomes" id="UP000827284">
    <property type="component" value="Unassembled WGS sequence"/>
</dbReference>
<reference evidence="3" key="1">
    <citation type="submission" date="2021-11" db="EMBL/GenBank/DDBJ databases">
        <authorList>
            <person name="Herlambang A."/>
            <person name="Guo Y."/>
            <person name="Takashima Y."/>
            <person name="Nishizawa T."/>
        </authorList>
    </citation>
    <scope>NUCLEOTIDE SEQUENCE</scope>
    <source>
        <strain evidence="3">E1425</strain>
    </source>
</reference>
<feature type="compositionally biased region" description="Basic and acidic residues" evidence="1">
    <location>
        <begin position="449"/>
        <end position="483"/>
    </location>
</feature>
<feature type="compositionally biased region" description="Low complexity" evidence="1">
    <location>
        <begin position="486"/>
        <end position="504"/>
    </location>
</feature>
<sequence length="516" mass="54759">MAFNPAPTDGQDHCGRNGCPNGQTCFLYSGGTTCQPFNPPTTYPATGADASVVSPPSWYLFGSYPSVRYTGSLQNQTLNAACTTIPVPPNQLYFSLVDFIVKNDLGGFYTPQLDEQFSSTLVQYRGNCAENFYCQPTVPVNTTKSDYSTGQASVAGQLPGTCQPVRAPGAPCLSSTMCAGWHVSSDGSYDNNQYRCGPTTPPPANFSTSPSGICLDINAGKGNVNTNYPSGVQRTARTYLLSTLLLFCLIFLYLWYRRMKIRQRQQAMQAEYGGEPFDNTLVYASRGGVNRQPDENDNGELPAYGNHRRDERVTGPAAEEIGMYSFRTNNIVAPPPLSPPPPAGAYPPPSTADGPVQHNYSFPMSHPSLTNNVFSSPPAGNGLYAPPPSSPPPLHQTAEEARAAAIAAAAAAAVATPRPTSATPVDESTSNLQAGGLLPPSYDSTVPEGSRRGLNGDEKDQYPFESREDTGSSSPYKDEDSKEQLPASSSSSTHGSGSGSSSSGVPPPSSDTPKEH</sequence>
<feature type="transmembrane region" description="Helical" evidence="2">
    <location>
        <begin position="239"/>
        <end position="256"/>
    </location>
</feature>
<feature type="region of interest" description="Disordered" evidence="1">
    <location>
        <begin position="287"/>
        <end position="317"/>
    </location>
</feature>
<evidence type="ECO:0000313" key="3">
    <source>
        <dbReference type="EMBL" id="GJJ72680.1"/>
    </source>
</evidence>
<feature type="compositionally biased region" description="Polar residues" evidence="1">
    <location>
        <begin position="358"/>
        <end position="375"/>
    </location>
</feature>
<evidence type="ECO:0000313" key="4">
    <source>
        <dbReference type="Proteomes" id="UP000827284"/>
    </source>
</evidence>
<dbReference type="EMBL" id="BQFW01000007">
    <property type="protein sequence ID" value="GJJ72680.1"/>
    <property type="molecule type" value="Genomic_DNA"/>
</dbReference>
<reference evidence="3" key="2">
    <citation type="journal article" date="2022" name="Microbiol. Resour. Announc.">
        <title>Whole-Genome Sequence of Entomortierella parvispora E1425, a Mucoromycotan Fungus Associated with Burkholderiaceae-Related Endosymbiotic Bacteria.</title>
        <authorList>
            <person name="Herlambang A."/>
            <person name="Guo Y."/>
            <person name="Takashima Y."/>
            <person name="Narisawa K."/>
            <person name="Ohta H."/>
            <person name="Nishizawa T."/>
        </authorList>
    </citation>
    <scope>NUCLEOTIDE SEQUENCE</scope>
    <source>
        <strain evidence="3">E1425</strain>
    </source>
</reference>